<gene>
    <name evidence="8" type="ORF">TrRE_jg12666</name>
</gene>
<sequence length="93" mass="10220">MLTFKGCPFCIKARDYLDAYSIPYNDVILEELEGGQALRLELAERYGRTSVPAVFINSEFIGGWSDGNPGLSNLPASKIREMLSPSDSPPPKP</sequence>
<dbReference type="SUPFAM" id="SSF52833">
    <property type="entry name" value="Thioredoxin-like"/>
    <property type="match status" value="1"/>
</dbReference>
<proteinExistence type="inferred from homology"/>
<evidence type="ECO:0000256" key="5">
    <source>
        <dbReference type="ARBA" id="ARBA00023284"/>
    </source>
</evidence>
<evidence type="ECO:0000256" key="3">
    <source>
        <dbReference type="ARBA" id="ARBA00022982"/>
    </source>
</evidence>
<dbReference type="AlphaFoldDB" id="A0A9W7DW27"/>
<dbReference type="Pfam" id="PF00462">
    <property type="entry name" value="Glutaredoxin"/>
    <property type="match status" value="1"/>
</dbReference>
<dbReference type="GO" id="GO:0005739">
    <property type="term" value="C:mitochondrion"/>
    <property type="evidence" value="ECO:0007669"/>
    <property type="project" value="TreeGrafter"/>
</dbReference>
<evidence type="ECO:0000313" key="9">
    <source>
        <dbReference type="Proteomes" id="UP001165082"/>
    </source>
</evidence>
<dbReference type="GO" id="GO:0015035">
    <property type="term" value="F:protein-disulfide reductase activity"/>
    <property type="evidence" value="ECO:0007669"/>
    <property type="project" value="TreeGrafter"/>
</dbReference>
<comment type="similarity">
    <text evidence="1">Belongs to the glutaredoxin family.</text>
</comment>
<evidence type="ECO:0000313" key="8">
    <source>
        <dbReference type="EMBL" id="GMH57048.1"/>
    </source>
</evidence>
<dbReference type="InterPro" id="IPR002109">
    <property type="entry name" value="Glutaredoxin"/>
</dbReference>
<protein>
    <recommendedName>
        <fullName evidence="7">Glutaredoxin domain-containing protein</fullName>
    </recommendedName>
</protein>
<dbReference type="PANTHER" id="PTHR46679">
    <property type="match status" value="1"/>
</dbReference>
<dbReference type="Proteomes" id="UP001165082">
    <property type="component" value="Unassembled WGS sequence"/>
</dbReference>
<name>A0A9W7DW27_9STRA</name>
<feature type="domain" description="Glutaredoxin" evidence="7">
    <location>
        <begin position="3"/>
        <end position="61"/>
    </location>
</feature>
<keyword evidence="3" id="KW-0249">Electron transport</keyword>
<dbReference type="OrthoDB" id="418495at2759"/>
<dbReference type="PROSITE" id="PS51354">
    <property type="entry name" value="GLUTAREDOXIN_2"/>
    <property type="match status" value="1"/>
</dbReference>
<keyword evidence="4" id="KW-1015">Disulfide bond</keyword>
<accession>A0A9W7DW27</accession>
<evidence type="ECO:0000259" key="7">
    <source>
        <dbReference type="Pfam" id="PF00462"/>
    </source>
</evidence>
<evidence type="ECO:0000256" key="2">
    <source>
        <dbReference type="ARBA" id="ARBA00022448"/>
    </source>
</evidence>
<dbReference type="PANTHER" id="PTHR46679:SF1">
    <property type="entry name" value="GLUTAREDOXIN-2, MITOCHONDRIAL"/>
    <property type="match status" value="1"/>
</dbReference>
<comment type="caution">
    <text evidence="8">The sequence shown here is derived from an EMBL/GenBank/DDBJ whole genome shotgun (WGS) entry which is preliminary data.</text>
</comment>
<keyword evidence="2" id="KW-0813">Transport</keyword>
<dbReference type="Gene3D" id="3.40.30.10">
    <property type="entry name" value="Glutaredoxin"/>
    <property type="match status" value="1"/>
</dbReference>
<keyword evidence="5" id="KW-0676">Redox-active center</keyword>
<dbReference type="InterPro" id="IPR036249">
    <property type="entry name" value="Thioredoxin-like_sf"/>
</dbReference>
<organism evidence="8 9">
    <name type="scientific">Triparma retinervis</name>
    <dbReference type="NCBI Taxonomy" id="2557542"/>
    <lineage>
        <taxon>Eukaryota</taxon>
        <taxon>Sar</taxon>
        <taxon>Stramenopiles</taxon>
        <taxon>Ochrophyta</taxon>
        <taxon>Bolidophyceae</taxon>
        <taxon>Parmales</taxon>
        <taxon>Triparmaceae</taxon>
        <taxon>Triparma</taxon>
    </lineage>
</organism>
<keyword evidence="9" id="KW-1185">Reference proteome</keyword>
<reference evidence="8" key="1">
    <citation type="submission" date="2022-07" db="EMBL/GenBank/DDBJ databases">
        <title>Genome analysis of Parmales, a sister group of diatoms, reveals the evolutionary specialization of diatoms from phago-mixotrophs to photoautotrophs.</title>
        <authorList>
            <person name="Ban H."/>
            <person name="Sato S."/>
            <person name="Yoshikawa S."/>
            <person name="Kazumasa Y."/>
            <person name="Nakamura Y."/>
            <person name="Ichinomiya M."/>
            <person name="Saitoh K."/>
            <person name="Sato N."/>
            <person name="Blanc-Mathieu R."/>
            <person name="Endo H."/>
            <person name="Kuwata A."/>
            <person name="Ogata H."/>
        </authorList>
    </citation>
    <scope>NUCLEOTIDE SEQUENCE</scope>
</reference>
<evidence type="ECO:0000256" key="6">
    <source>
        <dbReference type="SAM" id="MobiDB-lite"/>
    </source>
</evidence>
<dbReference type="EMBL" id="BRXZ01003550">
    <property type="protein sequence ID" value="GMH57048.1"/>
    <property type="molecule type" value="Genomic_DNA"/>
</dbReference>
<feature type="region of interest" description="Disordered" evidence="6">
    <location>
        <begin position="65"/>
        <end position="93"/>
    </location>
</feature>
<evidence type="ECO:0000256" key="4">
    <source>
        <dbReference type="ARBA" id="ARBA00023157"/>
    </source>
</evidence>
<evidence type="ECO:0000256" key="1">
    <source>
        <dbReference type="ARBA" id="ARBA00007787"/>
    </source>
</evidence>